<evidence type="ECO:0000313" key="1">
    <source>
        <dbReference type="EMBL" id="MXY93758.1"/>
    </source>
</evidence>
<sequence>MNYNPVGFDIATGAVAAVAAALENKFHYPAANAKLGRQLSLLRLSSLLPRSWGAGLAVWATENRPHNRSLSFNLTTADLAHWNVSQYANLDPERRFDTIVIGVPSGATAHLCSSLGAPLLADSFPIAFASRGKPDDIAGYQQRSVDLLTPILNHNPDLLAVSLFDPIHARQQIKRSVSMYLKLAALPDQYKRFIRERLMPGGSLLLLNSSSRWSQYEIGARHRLQIGGYGGFTDQEFIRGTPWLDDWLHEEGGVQRSGWRLSRHWTYQPEAQWGSISSFATSVRDYAGDEGLQIQTLSFSSVDDISRMAFYAWQWLYYLLGIQPGAILIESGPQMNPVIGLRSPVIPFWMPSTCTRSHNLLQGILPDFPPRIPVLFQAWPTGNLTPDVIPAKIWNTTLSGRHGRWLGGDPLRFPADFSTIAQMTPSIEEWSGRHSHTLHRYLNCNELIELQSLLASAGDEAEELYPEDTTQLEY</sequence>
<dbReference type="AlphaFoldDB" id="A0A6B0YWI2"/>
<gene>
    <name evidence="1" type="ORF">F4Y42_09955</name>
</gene>
<accession>A0A6B0YWI2</accession>
<organism evidence="1">
    <name type="scientific">Caldilineaceae bacterium SB0664_bin_27</name>
    <dbReference type="NCBI Taxonomy" id="2605260"/>
    <lineage>
        <taxon>Bacteria</taxon>
        <taxon>Bacillati</taxon>
        <taxon>Chloroflexota</taxon>
        <taxon>Caldilineae</taxon>
        <taxon>Caldilineales</taxon>
        <taxon>Caldilineaceae</taxon>
    </lineage>
</organism>
<name>A0A6B0YWI2_9CHLR</name>
<proteinExistence type="predicted"/>
<dbReference type="EMBL" id="VXRG01000083">
    <property type="protein sequence ID" value="MXY93758.1"/>
    <property type="molecule type" value="Genomic_DNA"/>
</dbReference>
<reference evidence="1" key="1">
    <citation type="submission" date="2019-09" db="EMBL/GenBank/DDBJ databases">
        <title>Characterisation of the sponge microbiome using genome-centric metagenomics.</title>
        <authorList>
            <person name="Engelberts J.P."/>
            <person name="Robbins S.J."/>
            <person name="De Goeij J.M."/>
            <person name="Aranda M."/>
            <person name="Bell S.C."/>
            <person name="Webster N.S."/>
        </authorList>
    </citation>
    <scope>NUCLEOTIDE SEQUENCE</scope>
    <source>
        <strain evidence="1">SB0664_bin_27</strain>
    </source>
</reference>
<protein>
    <submittedName>
        <fullName evidence="1">Uncharacterized protein</fullName>
    </submittedName>
</protein>
<comment type="caution">
    <text evidence="1">The sequence shown here is derived from an EMBL/GenBank/DDBJ whole genome shotgun (WGS) entry which is preliminary data.</text>
</comment>